<sequence>MGRHSLAKERRWPRLTVVAGAVAAAVVFVVGADSHPQLGDAAGCCGDVAAAAPPSPPAPAVQPMAAAEPARPRVPDVLPKGVAQEKGLQVDTILAARAVSAAFPEILDIGGVRSDPLKWHPHGLAIDVMIPNARSEEGKALGDSVLAYVLANAERFGVVHAIWRQTIYRPDGSKRVMKSRGSDTANHYDHVHVATKGGGYPSEGQTFLR</sequence>
<accession>A0A7I9W446</accession>
<gene>
    <name evidence="2" type="ORF">MAGR_37810</name>
</gene>
<name>A0A7I9W446_MYCAG</name>
<evidence type="ECO:0000313" key="2">
    <source>
        <dbReference type="EMBL" id="GFG52340.1"/>
    </source>
</evidence>
<protein>
    <recommendedName>
        <fullName evidence="1">ARB-07466-like C-terminal domain-containing protein</fullName>
    </recommendedName>
</protein>
<proteinExistence type="predicted"/>
<dbReference type="EMBL" id="BLKS01000001">
    <property type="protein sequence ID" value="GFG52340.1"/>
    <property type="molecule type" value="Genomic_DNA"/>
</dbReference>
<dbReference type="InterPro" id="IPR058593">
    <property type="entry name" value="ARB_07466-like_C"/>
</dbReference>
<evidence type="ECO:0000259" key="1">
    <source>
        <dbReference type="Pfam" id="PF26571"/>
    </source>
</evidence>
<reference evidence="2 3" key="1">
    <citation type="journal article" date="2019" name="Emerg. Microbes Infect.">
        <title>Comprehensive subspecies identification of 175 nontuberculous mycobacteria species based on 7547 genomic profiles.</title>
        <authorList>
            <person name="Matsumoto Y."/>
            <person name="Kinjo T."/>
            <person name="Motooka D."/>
            <person name="Nabeya D."/>
            <person name="Jung N."/>
            <person name="Uechi K."/>
            <person name="Horii T."/>
            <person name="Iida T."/>
            <person name="Fujita J."/>
            <person name="Nakamura S."/>
        </authorList>
    </citation>
    <scope>NUCLEOTIDE SEQUENCE [LARGE SCALE GENOMIC DNA]</scope>
    <source>
        <strain evidence="2 3">JCM 6377</strain>
    </source>
</reference>
<comment type="caution">
    <text evidence="2">The sequence shown here is derived from an EMBL/GenBank/DDBJ whole genome shotgun (WGS) entry which is preliminary data.</text>
</comment>
<organism evidence="2 3">
    <name type="scientific">Mycolicibacterium agri</name>
    <name type="common">Mycobacterium agri</name>
    <dbReference type="NCBI Taxonomy" id="36811"/>
    <lineage>
        <taxon>Bacteria</taxon>
        <taxon>Bacillati</taxon>
        <taxon>Actinomycetota</taxon>
        <taxon>Actinomycetes</taxon>
        <taxon>Mycobacteriales</taxon>
        <taxon>Mycobacteriaceae</taxon>
        <taxon>Mycolicibacterium</taxon>
    </lineage>
</organism>
<dbReference type="AlphaFoldDB" id="A0A7I9W446"/>
<dbReference type="Proteomes" id="UP000465302">
    <property type="component" value="Unassembled WGS sequence"/>
</dbReference>
<evidence type="ECO:0000313" key="3">
    <source>
        <dbReference type="Proteomes" id="UP000465302"/>
    </source>
</evidence>
<dbReference type="RefSeq" id="WP_174814686.1">
    <property type="nucleotide sequence ID" value="NZ_BLKS01000001.1"/>
</dbReference>
<dbReference type="Pfam" id="PF26571">
    <property type="entry name" value="VldE"/>
    <property type="match status" value="1"/>
</dbReference>
<feature type="domain" description="ARB-07466-like C-terminal" evidence="1">
    <location>
        <begin position="85"/>
        <end position="188"/>
    </location>
</feature>